<dbReference type="InterPro" id="IPR004320">
    <property type="entry name" value="BPS1_pln"/>
</dbReference>
<name>K3YM38_SETIT</name>
<evidence type="ECO:0000313" key="3">
    <source>
        <dbReference type="Proteomes" id="UP000004995"/>
    </source>
</evidence>
<evidence type="ECO:0000313" key="2">
    <source>
        <dbReference type="EnsemblPlants" id="KQL02967"/>
    </source>
</evidence>
<dbReference type="InParanoid" id="K3YM38"/>
<reference evidence="3" key="1">
    <citation type="journal article" date="2012" name="Nat. Biotechnol.">
        <title>Reference genome sequence of the model plant Setaria.</title>
        <authorList>
            <person name="Bennetzen J.L."/>
            <person name="Schmutz J."/>
            <person name="Wang H."/>
            <person name="Percifield R."/>
            <person name="Hawkins J."/>
            <person name="Pontaroli A.C."/>
            <person name="Estep M."/>
            <person name="Feng L."/>
            <person name="Vaughn J.N."/>
            <person name="Grimwood J."/>
            <person name="Jenkins J."/>
            <person name="Barry K."/>
            <person name="Lindquist E."/>
            <person name="Hellsten U."/>
            <person name="Deshpande S."/>
            <person name="Wang X."/>
            <person name="Wu X."/>
            <person name="Mitros T."/>
            <person name="Triplett J."/>
            <person name="Yang X."/>
            <person name="Ye C.Y."/>
            <person name="Mauro-Herrera M."/>
            <person name="Wang L."/>
            <person name="Li P."/>
            <person name="Sharma M."/>
            <person name="Sharma R."/>
            <person name="Ronald P.C."/>
            <person name="Panaud O."/>
            <person name="Kellogg E.A."/>
            <person name="Brutnell T.P."/>
            <person name="Doust A.N."/>
            <person name="Tuskan G.A."/>
            <person name="Rokhsar D."/>
            <person name="Devos K.M."/>
        </authorList>
    </citation>
    <scope>NUCLEOTIDE SEQUENCE [LARGE SCALE GENOMIC DNA]</scope>
    <source>
        <strain evidence="3">cv. Yugu1</strain>
    </source>
</reference>
<protein>
    <submittedName>
        <fullName evidence="2">Uncharacterized protein</fullName>
    </submittedName>
</protein>
<dbReference type="PANTHER" id="PTHR33070">
    <property type="entry name" value="OS06G0725500 PROTEIN"/>
    <property type="match status" value="1"/>
</dbReference>
<dbReference type="Proteomes" id="UP000004995">
    <property type="component" value="Unassembled WGS sequence"/>
</dbReference>
<dbReference type="GO" id="GO:0048367">
    <property type="term" value="P:shoot system development"/>
    <property type="evidence" value="ECO:0007669"/>
    <property type="project" value="InterPro"/>
</dbReference>
<dbReference type="Gramene" id="KQL02967">
    <property type="protein sequence ID" value="KQL02967"/>
    <property type="gene ID" value="SETIT_015315mg"/>
</dbReference>
<dbReference type="AlphaFoldDB" id="K3YM38"/>
<proteinExistence type="predicted"/>
<sequence>MACHLRSASAPSSPRSNETSVEDQLQIITETISSASATTETMYDALRRLVSVYNNIEEIMCLRSSQVSLFQPKQRKAVEDELERSLLLLDLCRGVAAVEAKIQFQSYIRFAKTAQKQFKKISNESTSINQQNCRVRMATRSCSKWSLIHKTFQKKRVVFDGEKLQALELEIADLEGGVETLFKTY</sequence>
<feature type="region of interest" description="Disordered" evidence="1">
    <location>
        <begin position="1"/>
        <end position="21"/>
    </location>
</feature>
<organism evidence="2 3">
    <name type="scientific">Setaria italica</name>
    <name type="common">Foxtail millet</name>
    <name type="synonym">Panicum italicum</name>
    <dbReference type="NCBI Taxonomy" id="4555"/>
    <lineage>
        <taxon>Eukaryota</taxon>
        <taxon>Viridiplantae</taxon>
        <taxon>Streptophyta</taxon>
        <taxon>Embryophyta</taxon>
        <taxon>Tracheophyta</taxon>
        <taxon>Spermatophyta</taxon>
        <taxon>Magnoliopsida</taxon>
        <taxon>Liliopsida</taxon>
        <taxon>Poales</taxon>
        <taxon>Poaceae</taxon>
        <taxon>PACMAD clade</taxon>
        <taxon>Panicoideae</taxon>
        <taxon>Panicodae</taxon>
        <taxon>Paniceae</taxon>
        <taxon>Cenchrinae</taxon>
        <taxon>Setaria</taxon>
    </lineage>
</organism>
<dbReference type="GO" id="GO:0048364">
    <property type="term" value="P:root development"/>
    <property type="evidence" value="ECO:0007669"/>
    <property type="project" value="InterPro"/>
</dbReference>
<reference evidence="2" key="2">
    <citation type="submission" date="2018-08" db="UniProtKB">
        <authorList>
            <consortium name="EnsemblPlants"/>
        </authorList>
    </citation>
    <scope>IDENTIFICATION</scope>
    <source>
        <strain evidence="2">Yugu1</strain>
    </source>
</reference>
<dbReference type="PANTHER" id="PTHR33070:SF111">
    <property type="match status" value="1"/>
</dbReference>
<dbReference type="Pfam" id="PF03087">
    <property type="entry name" value="BPS1"/>
    <property type="match status" value="1"/>
</dbReference>
<dbReference type="OMA" id="IMCLRSS"/>
<evidence type="ECO:0000256" key="1">
    <source>
        <dbReference type="SAM" id="MobiDB-lite"/>
    </source>
</evidence>
<dbReference type="EMBL" id="AGNK02004022">
    <property type="status" value="NOT_ANNOTATED_CDS"/>
    <property type="molecule type" value="Genomic_DNA"/>
</dbReference>
<keyword evidence="3" id="KW-1185">Reference proteome</keyword>
<feature type="compositionally biased region" description="Low complexity" evidence="1">
    <location>
        <begin position="1"/>
        <end position="16"/>
    </location>
</feature>
<dbReference type="HOGENOM" id="CLU_017798_6_0_1"/>
<dbReference type="EnsemblPlants" id="KQL02967">
    <property type="protein sequence ID" value="KQL02967"/>
    <property type="gene ID" value="SETIT_015315mg"/>
</dbReference>
<dbReference type="eggNOG" id="ENOG502QUY1">
    <property type="taxonomic scope" value="Eukaryota"/>
</dbReference>
<accession>K3YM38</accession>